<name>A0A0E9WKM0_ANGAN</name>
<reference evidence="1" key="2">
    <citation type="journal article" date="2015" name="Fish Shellfish Immunol.">
        <title>Early steps in the European eel (Anguilla anguilla)-Vibrio vulnificus interaction in the gills: Role of the RtxA13 toxin.</title>
        <authorList>
            <person name="Callol A."/>
            <person name="Pajuelo D."/>
            <person name="Ebbesson L."/>
            <person name="Teles M."/>
            <person name="MacKenzie S."/>
            <person name="Amaro C."/>
        </authorList>
    </citation>
    <scope>NUCLEOTIDE SEQUENCE</scope>
</reference>
<sequence>MTRKQKIIKHYSKHLASHFNSIFVLYSALSNIYKHHNGVGSRGWLVPCTVTKVIANQ</sequence>
<protein>
    <submittedName>
        <fullName evidence="1">Uncharacterized protein</fullName>
    </submittedName>
</protein>
<dbReference type="EMBL" id="GBXM01018442">
    <property type="protein sequence ID" value="JAH90135.1"/>
    <property type="molecule type" value="Transcribed_RNA"/>
</dbReference>
<dbReference type="AlphaFoldDB" id="A0A0E9WKM0"/>
<proteinExistence type="predicted"/>
<evidence type="ECO:0000313" key="1">
    <source>
        <dbReference type="EMBL" id="JAH90135.1"/>
    </source>
</evidence>
<reference evidence="1" key="1">
    <citation type="submission" date="2014-11" db="EMBL/GenBank/DDBJ databases">
        <authorList>
            <person name="Amaro Gonzalez C."/>
        </authorList>
    </citation>
    <scope>NUCLEOTIDE SEQUENCE</scope>
</reference>
<accession>A0A0E9WKM0</accession>
<organism evidence="1">
    <name type="scientific">Anguilla anguilla</name>
    <name type="common">European freshwater eel</name>
    <name type="synonym">Muraena anguilla</name>
    <dbReference type="NCBI Taxonomy" id="7936"/>
    <lineage>
        <taxon>Eukaryota</taxon>
        <taxon>Metazoa</taxon>
        <taxon>Chordata</taxon>
        <taxon>Craniata</taxon>
        <taxon>Vertebrata</taxon>
        <taxon>Euteleostomi</taxon>
        <taxon>Actinopterygii</taxon>
        <taxon>Neopterygii</taxon>
        <taxon>Teleostei</taxon>
        <taxon>Anguilliformes</taxon>
        <taxon>Anguillidae</taxon>
        <taxon>Anguilla</taxon>
    </lineage>
</organism>